<comment type="caution">
    <text evidence="1">The sequence shown here is derived from an EMBL/GenBank/DDBJ whole genome shotgun (WGS) entry which is preliminary data.</text>
</comment>
<proteinExistence type="predicted"/>
<evidence type="ECO:0000313" key="1">
    <source>
        <dbReference type="EMBL" id="KYF63596.1"/>
    </source>
</evidence>
<accession>A0A150Q769</accession>
<gene>
    <name evidence="1" type="ORF">BE15_20970</name>
</gene>
<dbReference type="Proteomes" id="UP000075260">
    <property type="component" value="Unassembled WGS sequence"/>
</dbReference>
<name>A0A150Q769_SORCE</name>
<dbReference type="AlphaFoldDB" id="A0A150Q769"/>
<sequence>MRAQVLEGIRHALEEIQSTIAPEDVPSDGTSDKKQFVRHFRRIKLRPEASAGFYDLNLLDGYIEFGEGMLETMRQLDAATLERFVQIMVLHETLHLDQGLYTSNHSGVSHASVVLEEIDYIADAVSLATAIAWRARVKPENQSLEQIARDYIDTAVRGMEIFDRVEQGDSIKTLAESRLRRYLIWNLQHVRAAEVETVDDMFAMLLPRLAIEIEPLSGTLDDKFEKIVGTGSERTQLFLSLGGSLVRQSSDLPSFDVAGILDSVRAYDWHKVRRTMRYVVDVHRDLLAPKL</sequence>
<organism evidence="1 2">
    <name type="scientific">Sorangium cellulosum</name>
    <name type="common">Polyangium cellulosum</name>
    <dbReference type="NCBI Taxonomy" id="56"/>
    <lineage>
        <taxon>Bacteria</taxon>
        <taxon>Pseudomonadati</taxon>
        <taxon>Myxococcota</taxon>
        <taxon>Polyangia</taxon>
        <taxon>Polyangiales</taxon>
        <taxon>Polyangiaceae</taxon>
        <taxon>Sorangium</taxon>
    </lineage>
</organism>
<protein>
    <submittedName>
        <fullName evidence="1">Uncharacterized protein</fullName>
    </submittedName>
</protein>
<evidence type="ECO:0000313" key="2">
    <source>
        <dbReference type="Proteomes" id="UP000075260"/>
    </source>
</evidence>
<dbReference type="EMBL" id="JEMA01000985">
    <property type="protein sequence ID" value="KYF63596.1"/>
    <property type="molecule type" value="Genomic_DNA"/>
</dbReference>
<reference evidence="1 2" key="1">
    <citation type="submission" date="2014-02" db="EMBL/GenBank/DDBJ databases">
        <title>The small core and large imbalanced accessory genome model reveals a collaborative survival strategy of Sorangium cellulosum strains in nature.</title>
        <authorList>
            <person name="Han K."/>
            <person name="Peng R."/>
            <person name="Blom J."/>
            <person name="Li Y.-Z."/>
        </authorList>
    </citation>
    <scope>NUCLEOTIDE SEQUENCE [LARGE SCALE GENOMIC DNA]</scope>
    <source>
        <strain evidence="1 2">So0008-312</strain>
    </source>
</reference>